<protein>
    <submittedName>
        <fullName evidence="6">V-type proton ATPase subunit c</fullName>
    </submittedName>
</protein>
<keyword evidence="7" id="KW-1185">Reference proteome</keyword>
<keyword evidence="3" id="KW-1133">Transmembrane helix</keyword>
<evidence type="ECO:0000256" key="4">
    <source>
        <dbReference type="ARBA" id="ARBA00023136"/>
    </source>
</evidence>
<dbReference type="Gene3D" id="1.20.120.610">
    <property type="entry name" value="lithium bound rotor ring of v- atpase"/>
    <property type="match status" value="1"/>
</dbReference>
<gene>
    <name evidence="6" type="ORF">O6P43_019408</name>
</gene>
<sequence>MNPSLLELDTQSLPLELSWVLQIWTAECVGKIGSSCALSDAQNSSLFMKILVIEIFGSALGHFGVIV</sequence>
<comment type="subcellular location">
    <subcellularLocation>
        <location evidence="1">Membrane</location>
        <topology evidence="1">Multi-pass membrane protein</topology>
    </subcellularLocation>
</comment>
<evidence type="ECO:0000256" key="1">
    <source>
        <dbReference type="ARBA" id="ARBA00004141"/>
    </source>
</evidence>
<dbReference type="KEGG" id="qsa:O6P43_019408"/>
<evidence type="ECO:0000259" key="5">
    <source>
        <dbReference type="Pfam" id="PF00137"/>
    </source>
</evidence>
<evidence type="ECO:0000313" key="7">
    <source>
        <dbReference type="Proteomes" id="UP001163823"/>
    </source>
</evidence>
<keyword evidence="4" id="KW-0472">Membrane</keyword>
<dbReference type="EMBL" id="JARAOO010000008">
    <property type="protein sequence ID" value="KAJ7958731.1"/>
    <property type="molecule type" value="Genomic_DNA"/>
</dbReference>
<dbReference type="AlphaFoldDB" id="A0AAD7LIF0"/>
<evidence type="ECO:0000256" key="3">
    <source>
        <dbReference type="ARBA" id="ARBA00022989"/>
    </source>
</evidence>
<dbReference type="InterPro" id="IPR002379">
    <property type="entry name" value="ATPase_proteolipid_c-like_dom"/>
</dbReference>
<dbReference type="GO" id="GO:0033177">
    <property type="term" value="C:proton-transporting two-sector ATPase complex, proton-transporting domain"/>
    <property type="evidence" value="ECO:0007669"/>
    <property type="project" value="InterPro"/>
</dbReference>
<proteinExistence type="predicted"/>
<evidence type="ECO:0000256" key="2">
    <source>
        <dbReference type="ARBA" id="ARBA00022692"/>
    </source>
</evidence>
<keyword evidence="2" id="KW-0812">Transmembrane</keyword>
<dbReference type="Proteomes" id="UP001163823">
    <property type="component" value="Chromosome 8"/>
</dbReference>
<dbReference type="InterPro" id="IPR035921">
    <property type="entry name" value="F/V-ATP_Csub_sf"/>
</dbReference>
<name>A0AAD7LIF0_QUISA</name>
<organism evidence="6 7">
    <name type="scientific">Quillaja saponaria</name>
    <name type="common">Soap bark tree</name>
    <dbReference type="NCBI Taxonomy" id="32244"/>
    <lineage>
        <taxon>Eukaryota</taxon>
        <taxon>Viridiplantae</taxon>
        <taxon>Streptophyta</taxon>
        <taxon>Embryophyta</taxon>
        <taxon>Tracheophyta</taxon>
        <taxon>Spermatophyta</taxon>
        <taxon>Magnoliopsida</taxon>
        <taxon>eudicotyledons</taxon>
        <taxon>Gunneridae</taxon>
        <taxon>Pentapetalae</taxon>
        <taxon>rosids</taxon>
        <taxon>fabids</taxon>
        <taxon>Fabales</taxon>
        <taxon>Quillajaceae</taxon>
        <taxon>Quillaja</taxon>
    </lineage>
</organism>
<reference evidence="6" key="1">
    <citation type="journal article" date="2023" name="Science">
        <title>Elucidation of the pathway for biosynthesis of saponin adjuvants from the soapbark tree.</title>
        <authorList>
            <person name="Reed J."/>
            <person name="Orme A."/>
            <person name="El-Demerdash A."/>
            <person name="Owen C."/>
            <person name="Martin L.B.B."/>
            <person name="Misra R.C."/>
            <person name="Kikuchi S."/>
            <person name="Rejzek M."/>
            <person name="Martin A.C."/>
            <person name="Harkess A."/>
            <person name="Leebens-Mack J."/>
            <person name="Louveau T."/>
            <person name="Stephenson M.J."/>
            <person name="Osbourn A."/>
        </authorList>
    </citation>
    <scope>NUCLEOTIDE SEQUENCE</scope>
    <source>
        <strain evidence="6">S10</strain>
    </source>
</reference>
<feature type="domain" description="V-ATPase proteolipid subunit C-like" evidence="5">
    <location>
        <begin position="26"/>
        <end position="67"/>
    </location>
</feature>
<dbReference type="GO" id="GO:0015078">
    <property type="term" value="F:proton transmembrane transporter activity"/>
    <property type="evidence" value="ECO:0007669"/>
    <property type="project" value="InterPro"/>
</dbReference>
<dbReference type="CDD" id="cd18178">
    <property type="entry name" value="ATP-synt_Vo_c_ATP6F_rpt2"/>
    <property type="match status" value="1"/>
</dbReference>
<accession>A0AAD7LIF0</accession>
<comment type="caution">
    <text evidence="6">The sequence shown here is derived from an EMBL/GenBank/DDBJ whole genome shotgun (WGS) entry which is preliminary data.</text>
</comment>
<dbReference type="SUPFAM" id="SSF81333">
    <property type="entry name" value="F1F0 ATP synthase subunit C"/>
    <property type="match status" value="1"/>
</dbReference>
<evidence type="ECO:0000313" key="6">
    <source>
        <dbReference type="EMBL" id="KAJ7958731.1"/>
    </source>
</evidence>
<dbReference type="Pfam" id="PF00137">
    <property type="entry name" value="ATP-synt_C"/>
    <property type="match status" value="1"/>
</dbReference>